<reference evidence="1 2" key="1">
    <citation type="submission" date="2016-12" db="EMBL/GenBank/DDBJ databases">
        <authorList>
            <person name="Song W.-J."/>
            <person name="Kurnit D.M."/>
        </authorList>
    </citation>
    <scope>NUCLEOTIDE SEQUENCE [LARGE SCALE GENOMIC DNA]</scope>
    <source>
        <strain evidence="1 2">IMCC3135</strain>
    </source>
</reference>
<proteinExistence type="predicted"/>
<evidence type="ECO:0000313" key="1">
    <source>
        <dbReference type="EMBL" id="ASJ70595.1"/>
    </source>
</evidence>
<evidence type="ECO:0008006" key="3">
    <source>
        <dbReference type="Google" id="ProtNLM"/>
    </source>
</evidence>
<dbReference type="OrthoDB" id="5767768at2"/>
<dbReference type="InterPro" id="IPR026349">
    <property type="entry name" value="CHP04255"/>
</dbReference>
<dbReference type="NCBIfam" id="TIGR04255">
    <property type="entry name" value="sporadTIGR04255"/>
    <property type="match status" value="1"/>
</dbReference>
<dbReference type="KEGG" id="gai:IMCC3135_02410"/>
<dbReference type="EMBL" id="CP018632">
    <property type="protein sequence ID" value="ASJ70595.1"/>
    <property type="molecule type" value="Genomic_DNA"/>
</dbReference>
<gene>
    <name evidence="1" type="ORF">IMCC3135_02410</name>
</gene>
<protein>
    <recommendedName>
        <fullName evidence="3">TIGR04255 family protein</fullName>
    </recommendedName>
</protein>
<keyword evidence="2" id="KW-1185">Reference proteome</keyword>
<dbReference type="RefSeq" id="WP_088916124.1">
    <property type="nucleotide sequence ID" value="NZ_CP018632.1"/>
</dbReference>
<dbReference type="AlphaFoldDB" id="A0A2Z2NJB7"/>
<dbReference type="Proteomes" id="UP000250079">
    <property type="component" value="Chromosome"/>
</dbReference>
<evidence type="ECO:0000313" key="2">
    <source>
        <dbReference type="Proteomes" id="UP000250079"/>
    </source>
</evidence>
<accession>A0A2Z2NJB7</accession>
<name>A0A2Z2NJB7_9GAMM</name>
<organism evidence="1 2">
    <name type="scientific">Granulosicoccus antarcticus IMCC3135</name>
    <dbReference type="NCBI Taxonomy" id="1192854"/>
    <lineage>
        <taxon>Bacteria</taxon>
        <taxon>Pseudomonadati</taxon>
        <taxon>Pseudomonadota</taxon>
        <taxon>Gammaproteobacteria</taxon>
        <taxon>Chromatiales</taxon>
        <taxon>Granulosicoccaceae</taxon>
        <taxon>Granulosicoccus</taxon>
    </lineage>
</organism>
<sequence length="281" mass="31859">MKTNTGIELPTSKDFLYEIAPLVEVIAEIHWNLVPIQSAPGNAIDPYFQDFKISFQEEIIKAGFGYVEPLVPDSVPLEFMANKPLHRYRQKEGKWPLYQIGPGVLTINIVPPYQGWADFYKYIELGIECLYKCYPVSERYLNIVSLDLRYLDAFTKDHGVEDRFDFLRDDLNLAAELNPRISELAAETDEAVLQAANLSINLKSPERTVANVSCQNGMSGRDPATIVTFQTTNSNILDSEKSAPDVAQWFQLSHVVLHDLFDAMLSDRVKKLLGAKMEIRQ</sequence>